<evidence type="ECO:0008006" key="4">
    <source>
        <dbReference type="Google" id="ProtNLM"/>
    </source>
</evidence>
<evidence type="ECO:0000313" key="2">
    <source>
        <dbReference type="EMBL" id="MFC5404906.1"/>
    </source>
</evidence>
<accession>A0ABW0HUK2</accession>
<feature type="transmembrane region" description="Helical" evidence="1">
    <location>
        <begin position="36"/>
        <end position="54"/>
    </location>
</feature>
<gene>
    <name evidence="2" type="ORF">ACFPOF_19365</name>
</gene>
<dbReference type="RefSeq" id="WP_378135616.1">
    <property type="nucleotide sequence ID" value="NZ_JBHSMI010000028.1"/>
</dbReference>
<name>A0ABW0HUK2_9BACL</name>
<dbReference type="EMBL" id="JBHSMI010000028">
    <property type="protein sequence ID" value="MFC5404906.1"/>
    <property type="molecule type" value="Genomic_DNA"/>
</dbReference>
<proteinExistence type="predicted"/>
<organism evidence="2 3">
    <name type="scientific">Cohnella soli</name>
    <dbReference type="NCBI Taxonomy" id="425005"/>
    <lineage>
        <taxon>Bacteria</taxon>
        <taxon>Bacillati</taxon>
        <taxon>Bacillota</taxon>
        <taxon>Bacilli</taxon>
        <taxon>Bacillales</taxon>
        <taxon>Paenibacillaceae</taxon>
        <taxon>Cohnella</taxon>
    </lineage>
</organism>
<evidence type="ECO:0000313" key="3">
    <source>
        <dbReference type="Proteomes" id="UP001596113"/>
    </source>
</evidence>
<feature type="transmembrane region" description="Helical" evidence="1">
    <location>
        <begin position="6"/>
        <end position="24"/>
    </location>
</feature>
<keyword evidence="1" id="KW-1133">Transmembrane helix</keyword>
<keyword evidence="1" id="KW-0472">Membrane</keyword>
<reference evidence="3" key="1">
    <citation type="journal article" date="2019" name="Int. J. Syst. Evol. Microbiol.">
        <title>The Global Catalogue of Microorganisms (GCM) 10K type strain sequencing project: providing services to taxonomists for standard genome sequencing and annotation.</title>
        <authorList>
            <consortium name="The Broad Institute Genomics Platform"/>
            <consortium name="The Broad Institute Genome Sequencing Center for Infectious Disease"/>
            <person name="Wu L."/>
            <person name="Ma J."/>
        </authorList>
    </citation>
    <scope>NUCLEOTIDE SEQUENCE [LARGE SCALE GENOMIC DNA]</scope>
    <source>
        <strain evidence="3">CGMCC 1.18575</strain>
    </source>
</reference>
<comment type="caution">
    <text evidence="2">The sequence shown here is derived from an EMBL/GenBank/DDBJ whole genome shotgun (WGS) entry which is preliminary data.</text>
</comment>
<dbReference type="Proteomes" id="UP001596113">
    <property type="component" value="Unassembled WGS sequence"/>
</dbReference>
<sequence>MDNAIGGFFAILILGAIIYGKIWWDGPGLNWRFTKWYFAIFLVAAIAVGVGTYFV</sequence>
<keyword evidence="3" id="KW-1185">Reference proteome</keyword>
<protein>
    <recommendedName>
        <fullName evidence="4">DUF3995 domain-containing protein</fullName>
    </recommendedName>
</protein>
<keyword evidence="1" id="KW-0812">Transmembrane</keyword>
<evidence type="ECO:0000256" key="1">
    <source>
        <dbReference type="SAM" id="Phobius"/>
    </source>
</evidence>